<sequence length="103" mass="11038">MVNAYVADPDTGSRWQEWDAEMAALAGAGADDPDVEQAAGRLYARLPDLLPLGPGTAPPGAEVDVAAAGRFGMMMLADLSPGQRRVLELLVDYGRREPEKWGR</sequence>
<name>A0A919R292_9ACTN</name>
<keyword evidence="2" id="KW-1185">Reference proteome</keyword>
<evidence type="ECO:0000313" key="2">
    <source>
        <dbReference type="Proteomes" id="UP000655287"/>
    </source>
</evidence>
<protein>
    <submittedName>
        <fullName evidence="1">Uncharacterized protein</fullName>
    </submittedName>
</protein>
<dbReference type="EMBL" id="BOOU01000040">
    <property type="protein sequence ID" value="GII77723.1"/>
    <property type="molecule type" value="Genomic_DNA"/>
</dbReference>
<comment type="caution">
    <text evidence="1">The sequence shown here is derived from an EMBL/GenBank/DDBJ whole genome shotgun (WGS) entry which is preliminary data.</text>
</comment>
<organism evidence="1 2">
    <name type="scientific">Sphaerisporangium rufum</name>
    <dbReference type="NCBI Taxonomy" id="1381558"/>
    <lineage>
        <taxon>Bacteria</taxon>
        <taxon>Bacillati</taxon>
        <taxon>Actinomycetota</taxon>
        <taxon>Actinomycetes</taxon>
        <taxon>Streptosporangiales</taxon>
        <taxon>Streptosporangiaceae</taxon>
        <taxon>Sphaerisporangium</taxon>
    </lineage>
</organism>
<dbReference type="Proteomes" id="UP000655287">
    <property type="component" value="Unassembled WGS sequence"/>
</dbReference>
<accession>A0A919R292</accession>
<gene>
    <name evidence="1" type="ORF">Sru01_27050</name>
</gene>
<evidence type="ECO:0000313" key="1">
    <source>
        <dbReference type="EMBL" id="GII77723.1"/>
    </source>
</evidence>
<dbReference type="AlphaFoldDB" id="A0A919R292"/>
<proteinExistence type="predicted"/>
<reference evidence="1" key="1">
    <citation type="submission" date="2021-01" db="EMBL/GenBank/DDBJ databases">
        <title>Whole genome shotgun sequence of Sphaerisporangium rufum NBRC 109079.</title>
        <authorList>
            <person name="Komaki H."/>
            <person name="Tamura T."/>
        </authorList>
    </citation>
    <scope>NUCLEOTIDE SEQUENCE</scope>
    <source>
        <strain evidence="1">NBRC 109079</strain>
    </source>
</reference>